<sequence length="309" mass="37080">MDKFFVQFVDELNSWWLHNMIDMEYEPKRIHSSTTISQNIIIDDMSVIQFYVPTNIKFNNILILACLMTIETKLILSKIYDHVRIIMCLIKFNFIDKPLLKKVLNELVMDEYLYKEKHYTNTIYKLNKIKIMNIINTHKHGNKLINNILYIDRDSYLRTAIFYNLPTNINYEKKTQQQFDVNTKKKIFQSIQQKYFFIKNFIDHILKIHFPNVSYDKIQENYITEVQNYQNNLKSLLQLLPKKSMDSSLTVEEILQMIQNQHALESITYRPPTTPVIINQFSESKLKFYSDNSELMKFINLFYPKGIKH</sequence>
<proteinExistence type="predicted"/>
<keyword evidence="2" id="KW-1185">Reference proteome</keyword>
<evidence type="ECO:0000313" key="2">
    <source>
        <dbReference type="Proteomes" id="UP001160148"/>
    </source>
</evidence>
<dbReference type="EMBL" id="CARXXK010000002">
    <property type="protein sequence ID" value="CAI6359172.1"/>
    <property type="molecule type" value="Genomic_DNA"/>
</dbReference>
<comment type="caution">
    <text evidence="1">The sequence shown here is derived from an EMBL/GenBank/DDBJ whole genome shotgun (WGS) entry which is preliminary data.</text>
</comment>
<evidence type="ECO:0000313" key="1">
    <source>
        <dbReference type="EMBL" id="CAI6359172.1"/>
    </source>
</evidence>
<reference evidence="1 2" key="1">
    <citation type="submission" date="2023-01" db="EMBL/GenBank/DDBJ databases">
        <authorList>
            <person name="Whitehead M."/>
        </authorList>
    </citation>
    <scope>NUCLEOTIDE SEQUENCE [LARGE SCALE GENOMIC DNA]</scope>
</reference>
<protein>
    <submittedName>
        <fullName evidence="1">Uncharacterized protein</fullName>
    </submittedName>
</protein>
<organism evidence="1 2">
    <name type="scientific">Macrosiphum euphorbiae</name>
    <name type="common">potato aphid</name>
    <dbReference type="NCBI Taxonomy" id="13131"/>
    <lineage>
        <taxon>Eukaryota</taxon>
        <taxon>Metazoa</taxon>
        <taxon>Ecdysozoa</taxon>
        <taxon>Arthropoda</taxon>
        <taxon>Hexapoda</taxon>
        <taxon>Insecta</taxon>
        <taxon>Pterygota</taxon>
        <taxon>Neoptera</taxon>
        <taxon>Paraneoptera</taxon>
        <taxon>Hemiptera</taxon>
        <taxon>Sternorrhyncha</taxon>
        <taxon>Aphidomorpha</taxon>
        <taxon>Aphidoidea</taxon>
        <taxon>Aphididae</taxon>
        <taxon>Macrosiphini</taxon>
        <taxon>Macrosiphum</taxon>
    </lineage>
</organism>
<name>A0AAV0WUH0_9HEMI</name>
<gene>
    <name evidence="1" type="ORF">MEUPH1_LOCUS14606</name>
</gene>
<dbReference type="Proteomes" id="UP001160148">
    <property type="component" value="Unassembled WGS sequence"/>
</dbReference>
<accession>A0AAV0WUH0</accession>
<dbReference type="AlphaFoldDB" id="A0AAV0WUH0"/>